<sequence length="190" mass="20369">MTANELFQAAYQLEFFGSLEDLPEIERRYREAAAAGSPDAMARLGLIVEGQTRATMEGRPPNEGVGDLAEAAEWYRKAAELGHAQAAYFLGRLYAEKLGDWSRAEPWYRKAAAGGNNAAKQDLAEGPHGVVRRRAVDMWLSSGEPPPDTPGAPPRPRHSSGTENGGCAVLAVAAILPVLLVFPALLTKTA</sequence>
<dbReference type="SUPFAM" id="SSF81901">
    <property type="entry name" value="HCP-like"/>
    <property type="match status" value="1"/>
</dbReference>
<dbReference type="InterPro" id="IPR006597">
    <property type="entry name" value="Sel1-like"/>
</dbReference>
<keyword evidence="2" id="KW-1133">Transmembrane helix</keyword>
<dbReference type="Gene3D" id="1.25.40.10">
    <property type="entry name" value="Tetratricopeptide repeat domain"/>
    <property type="match status" value="1"/>
</dbReference>
<proteinExistence type="predicted"/>
<keyword evidence="2" id="KW-0812">Transmembrane</keyword>
<dbReference type="InterPro" id="IPR011990">
    <property type="entry name" value="TPR-like_helical_dom_sf"/>
</dbReference>
<dbReference type="PANTHER" id="PTHR11102">
    <property type="entry name" value="SEL-1-LIKE PROTEIN"/>
    <property type="match status" value="1"/>
</dbReference>
<dbReference type="EMBL" id="CP127173">
    <property type="protein sequence ID" value="WIV58096.1"/>
    <property type="molecule type" value="Genomic_DNA"/>
</dbReference>
<feature type="compositionally biased region" description="Pro residues" evidence="1">
    <location>
        <begin position="144"/>
        <end position="154"/>
    </location>
</feature>
<organism evidence="3 4">
    <name type="scientific">Amycolatopsis nalaikhensis</name>
    <dbReference type="NCBI Taxonomy" id="715472"/>
    <lineage>
        <taxon>Bacteria</taxon>
        <taxon>Bacillati</taxon>
        <taxon>Actinomycetota</taxon>
        <taxon>Actinomycetes</taxon>
        <taxon>Pseudonocardiales</taxon>
        <taxon>Pseudonocardiaceae</taxon>
        <taxon>Amycolatopsis</taxon>
    </lineage>
</organism>
<evidence type="ECO:0000313" key="3">
    <source>
        <dbReference type="EMBL" id="WIV58096.1"/>
    </source>
</evidence>
<name>A0ABY8XR76_9PSEU</name>
<evidence type="ECO:0000256" key="1">
    <source>
        <dbReference type="SAM" id="MobiDB-lite"/>
    </source>
</evidence>
<evidence type="ECO:0000256" key="2">
    <source>
        <dbReference type="SAM" id="Phobius"/>
    </source>
</evidence>
<dbReference type="Proteomes" id="UP001227101">
    <property type="component" value="Chromosome"/>
</dbReference>
<protein>
    <recommendedName>
        <fullName evidence="5">Sel1 repeat family protein</fullName>
    </recommendedName>
</protein>
<dbReference type="RefSeq" id="WP_285455422.1">
    <property type="nucleotide sequence ID" value="NZ_CP127173.1"/>
</dbReference>
<accession>A0ABY8XR76</accession>
<reference evidence="3 4" key="1">
    <citation type="submission" date="2023-06" db="EMBL/GenBank/DDBJ databases">
        <authorList>
            <person name="Oyuntsetseg B."/>
            <person name="Kim S.B."/>
        </authorList>
    </citation>
    <scope>NUCLEOTIDE SEQUENCE [LARGE SCALE GENOMIC DNA]</scope>
    <source>
        <strain evidence="3 4">2-2</strain>
    </source>
</reference>
<dbReference type="PANTHER" id="PTHR11102:SF160">
    <property type="entry name" value="ERAD-ASSOCIATED E3 UBIQUITIN-PROTEIN LIGASE COMPONENT HRD3"/>
    <property type="match status" value="1"/>
</dbReference>
<feature type="region of interest" description="Disordered" evidence="1">
    <location>
        <begin position="140"/>
        <end position="162"/>
    </location>
</feature>
<dbReference type="InterPro" id="IPR050767">
    <property type="entry name" value="Sel1_AlgK"/>
</dbReference>
<evidence type="ECO:0008006" key="5">
    <source>
        <dbReference type="Google" id="ProtNLM"/>
    </source>
</evidence>
<keyword evidence="4" id="KW-1185">Reference proteome</keyword>
<gene>
    <name evidence="3" type="ORF">QP939_05355</name>
</gene>
<dbReference type="SMART" id="SM00671">
    <property type="entry name" value="SEL1"/>
    <property type="match status" value="2"/>
</dbReference>
<evidence type="ECO:0000313" key="4">
    <source>
        <dbReference type="Proteomes" id="UP001227101"/>
    </source>
</evidence>
<keyword evidence="2" id="KW-0472">Membrane</keyword>
<feature type="transmembrane region" description="Helical" evidence="2">
    <location>
        <begin position="165"/>
        <end position="186"/>
    </location>
</feature>